<evidence type="ECO:0000313" key="1">
    <source>
        <dbReference type="EMBL" id="KAJ0098060.1"/>
    </source>
</evidence>
<proteinExistence type="predicted"/>
<reference evidence="2" key="1">
    <citation type="journal article" date="2023" name="G3 (Bethesda)">
        <title>Genome assembly and association tests identify interacting loci associated with vigor, precocity, and sex in interspecific pistachio rootstocks.</title>
        <authorList>
            <person name="Palmer W."/>
            <person name="Jacygrad E."/>
            <person name="Sagayaradj S."/>
            <person name="Cavanaugh K."/>
            <person name="Han R."/>
            <person name="Bertier L."/>
            <person name="Beede B."/>
            <person name="Kafkas S."/>
            <person name="Golino D."/>
            <person name="Preece J."/>
            <person name="Michelmore R."/>
        </authorList>
    </citation>
    <scope>NUCLEOTIDE SEQUENCE [LARGE SCALE GENOMIC DNA]</scope>
</reference>
<sequence length="72" mass="8333">MSTIKAMISFDFGFNIFFPFRMFMANTRTVTWCCRSKIILVYCCRSTKTHGILLQTDALAALLCCFFFLLVL</sequence>
<organism evidence="1 2">
    <name type="scientific">Pistacia atlantica</name>
    <dbReference type="NCBI Taxonomy" id="434234"/>
    <lineage>
        <taxon>Eukaryota</taxon>
        <taxon>Viridiplantae</taxon>
        <taxon>Streptophyta</taxon>
        <taxon>Embryophyta</taxon>
        <taxon>Tracheophyta</taxon>
        <taxon>Spermatophyta</taxon>
        <taxon>Magnoliopsida</taxon>
        <taxon>eudicotyledons</taxon>
        <taxon>Gunneridae</taxon>
        <taxon>Pentapetalae</taxon>
        <taxon>rosids</taxon>
        <taxon>malvids</taxon>
        <taxon>Sapindales</taxon>
        <taxon>Anacardiaceae</taxon>
        <taxon>Pistacia</taxon>
    </lineage>
</organism>
<accession>A0ACC1BGN6</accession>
<dbReference type="EMBL" id="CM047901">
    <property type="protein sequence ID" value="KAJ0098060.1"/>
    <property type="molecule type" value="Genomic_DNA"/>
</dbReference>
<name>A0ACC1BGN6_9ROSI</name>
<dbReference type="Proteomes" id="UP001164250">
    <property type="component" value="Chromosome 5"/>
</dbReference>
<keyword evidence="2" id="KW-1185">Reference proteome</keyword>
<comment type="caution">
    <text evidence="1">The sequence shown here is derived from an EMBL/GenBank/DDBJ whole genome shotgun (WGS) entry which is preliminary data.</text>
</comment>
<evidence type="ECO:0000313" key="2">
    <source>
        <dbReference type="Proteomes" id="UP001164250"/>
    </source>
</evidence>
<protein>
    <submittedName>
        <fullName evidence="1">Uncharacterized protein</fullName>
    </submittedName>
</protein>
<gene>
    <name evidence="1" type="ORF">Patl1_28740</name>
</gene>